<dbReference type="AlphaFoldDB" id="A0A8H6Q6T2"/>
<name>A0A8H6Q6T2_9EURO</name>
<feature type="compositionally biased region" description="Basic and acidic residues" evidence="1">
    <location>
        <begin position="37"/>
        <end position="56"/>
    </location>
</feature>
<dbReference type="EMBL" id="JACBAF010002107">
    <property type="protein sequence ID" value="KAF7167546.1"/>
    <property type="molecule type" value="Genomic_DNA"/>
</dbReference>
<dbReference type="Proteomes" id="UP000662466">
    <property type="component" value="Unassembled WGS sequence"/>
</dbReference>
<evidence type="ECO:0000313" key="3">
    <source>
        <dbReference type="Proteomes" id="UP000662466"/>
    </source>
</evidence>
<proteinExistence type="predicted"/>
<organism evidence="2 3">
    <name type="scientific">Aspergillus hiratsukae</name>
    <dbReference type="NCBI Taxonomy" id="1194566"/>
    <lineage>
        <taxon>Eukaryota</taxon>
        <taxon>Fungi</taxon>
        <taxon>Dikarya</taxon>
        <taxon>Ascomycota</taxon>
        <taxon>Pezizomycotina</taxon>
        <taxon>Eurotiomycetes</taxon>
        <taxon>Eurotiomycetidae</taxon>
        <taxon>Eurotiales</taxon>
        <taxon>Aspergillaceae</taxon>
        <taxon>Aspergillus</taxon>
        <taxon>Aspergillus subgen. Fumigati</taxon>
    </lineage>
</organism>
<accession>A0A8H6Q6T2</accession>
<evidence type="ECO:0000256" key="1">
    <source>
        <dbReference type="SAM" id="MobiDB-lite"/>
    </source>
</evidence>
<evidence type="ECO:0000313" key="2">
    <source>
        <dbReference type="EMBL" id="KAF7167546.1"/>
    </source>
</evidence>
<protein>
    <submittedName>
        <fullName evidence="2">Uncharacterized protein</fullName>
    </submittedName>
</protein>
<sequence>MFSSKSKTKITKITKDIQDTTIKKKHRSPSQKARSAKFFERKAAERKATAKKKKEESGNSMESLLALITTIGLRVEDDLLSFISFYILGDKPLNTKNGECDDDESEEDFQKRDGDAVRKMKSWDWGADDNNYLRIVESVHLADRLLDTALHFVLVPNEQNPPRPT</sequence>
<gene>
    <name evidence="2" type="ORF">CNMCM6106_003055</name>
</gene>
<feature type="region of interest" description="Disordered" evidence="1">
    <location>
        <begin position="17"/>
        <end position="56"/>
    </location>
</feature>
<comment type="caution">
    <text evidence="2">The sequence shown here is derived from an EMBL/GenBank/DDBJ whole genome shotgun (WGS) entry which is preliminary data.</text>
</comment>
<reference evidence="2" key="1">
    <citation type="submission" date="2020-06" db="EMBL/GenBank/DDBJ databases">
        <title>Draft genome sequences of strains closely related to Aspergillus parafelis and Aspergillus hiratsukae.</title>
        <authorList>
            <person name="Dos Santos R.A.C."/>
            <person name="Rivero-Menendez O."/>
            <person name="Steenwyk J.L."/>
            <person name="Mead M.E."/>
            <person name="Goldman G.H."/>
            <person name="Alastruey-Izquierdo A."/>
            <person name="Rokas A."/>
        </authorList>
    </citation>
    <scope>NUCLEOTIDE SEQUENCE</scope>
    <source>
        <strain evidence="2">CNM-CM6106</strain>
    </source>
</reference>